<reference evidence="2 3" key="1">
    <citation type="submission" date="2015-09" db="EMBL/GenBank/DDBJ databases">
        <title>Draft Genome Sequence of Bradyrhizobium manausense Strain BR 3351T, a Novel Symbiotic Nitrogen-Fixing Alphaproteobacterium Isolated from Brazilian Amazon Rain Forest.</title>
        <authorList>
            <person name="De Araujo J.L."/>
            <person name="Zilli J.E."/>
        </authorList>
    </citation>
    <scope>NUCLEOTIDE SEQUENCE [LARGE SCALE GENOMIC DNA]</scope>
    <source>
        <strain evidence="2 3">BR3351</strain>
    </source>
</reference>
<evidence type="ECO:0000256" key="1">
    <source>
        <dbReference type="SAM" id="MobiDB-lite"/>
    </source>
</evidence>
<feature type="region of interest" description="Disordered" evidence="1">
    <location>
        <begin position="188"/>
        <end position="224"/>
    </location>
</feature>
<protein>
    <submittedName>
        <fullName evidence="2">Uncharacterized protein</fullName>
    </submittedName>
</protein>
<gene>
    <name evidence="2" type="ORF">AOQ71_04570</name>
</gene>
<evidence type="ECO:0000313" key="3">
    <source>
        <dbReference type="Proteomes" id="UP000051936"/>
    </source>
</evidence>
<name>A0A0R3E3N5_9BRAD</name>
<dbReference type="EMBL" id="LJYG01000023">
    <property type="protein sequence ID" value="KRQ16714.1"/>
    <property type="molecule type" value="Genomic_DNA"/>
</dbReference>
<organism evidence="2 3">
    <name type="scientific">Bradyrhizobium manausense</name>
    <dbReference type="NCBI Taxonomy" id="989370"/>
    <lineage>
        <taxon>Bacteria</taxon>
        <taxon>Pseudomonadati</taxon>
        <taxon>Pseudomonadota</taxon>
        <taxon>Alphaproteobacteria</taxon>
        <taxon>Hyphomicrobiales</taxon>
        <taxon>Nitrobacteraceae</taxon>
        <taxon>Bradyrhizobium</taxon>
    </lineage>
</organism>
<proteinExistence type="predicted"/>
<dbReference type="Proteomes" id="UP000051936">
    <property type="component" value="Unassembled WGS sequence"/>
</dbReference>
<keyword evidence="3" id="KW-1185">Reference proteome</keyword>
<dbReference type="AlphaFoldDB" id="A0A0R3E3N5"/>
<evidence type="ECO:0000313" key="2">
    <source>
        <dbReference type="EMBL" id="KRQ16714.1"/>
    </source>
</evidence>
<sequence>MAGDSGLTYSNPNLTIGYGSLYIGTSLATAGKPYIGGLNGISYPSADTNCIGCSIEETTTATMSIQSFVVNVQGCLDNLAWIWAFEIDQRDRQGNEFDRRLVRSVIFGLEPLYCLMMLLREIGRHRTAEQSYMDEGVALLTIAKDSVRLFEKRPAADKRRLLNFVLSNSTWRDGELTATFRQPFNIIAEMSNGPPDEDGDGGPDPAPRSGWWPRQDSNLQPDRYERWEKGCAL</sequence>
<accession>A0A0R3E3N5</accession>
<comment type="caution">
    <text evidence="2">The sequence shown here is derived from an EMBL/GenBank/DDBJ whole genome shotgun (WGS) entry which is preliminary data.</text>
</comment>